<protein>
    <recommendedName>
        <fullName evidence="4">Gliding motility-associated C-terminal domain-containing protein</fullName>
    </recommendedName>
</protein>
<dbReference type="Proteomes" id="UP000182771">
    <property type="component" value="Unassembled WGS sequence"/>
</dbReference>
<dbReference type="Gene3D" id="2.60.40.2700">
    <property type="match status" value="2"/>
</dbReference>
<evidence type="ECO:0000256" key="1">
    <source>
        <dbReference type="SAM" id="SignalP"/>
    </source>
</evidence>
<evidence type="ECO:0000313" key="3">
    <source>
        <dbReference type="Proteomes" id="UP000182771"/>
    </source>
</evidence>
<feature type="signal peptide" evidence="1">
    <location>
        <begin position="1"/>
        <end position="26"/>
    </location>
</feature>
<organism evidence="2 3">
    <name type="scientific">Capnocytophaga granulosa</name>
    <dbReference type="NCBI Taxonomy" id="45242"/>
    <lineage>
        <taxon>Bacteria</taxon>
        <taxon>Pseudomonadati</taxon>
        <taxon>Bacteroidota</taxon>
        <taxon>Flavobacteriia</taxon>
        <taxon>Flavobacteriales</taxon>
        <taxon>Flavobacteriaceae</taxon>
        <taxon>Capnocytophaga</taxon>
    </lineage>
</organism>
<dbReference type="Gene3D" id="2.60.40.10">
    <property type="entry name" value="Immunoglobulins"/>
    <property type="match status" value="1"/>
</dbReference>
<dbReference type="InterPro" id="IPR013783">
    <property type="entry name" value="Ig-like_fold"/>
</dbReference>
<dbReference type="RefSeq" id="WP_074698884.1">
    <property type="nucleotide sequence ID" value="NZ_FNND01000009.1"/>
</dbReference>
<evidence type="ECO:0000313" key="2">
    <source>
        <dbReference type="EMBL" id="SDX11977.1"/>
    </source>
</evidence>
<comment type="caution">
    <text evidence="2">The sequence shown here is derived from an EMBL/GenBank/DDBJ whole genome shotgun (WGS) entry which is preliminary data.</text>
</comment>
<evidence type="ECO:0008006" key="4">
    <source>
        <dbReference type="Google" id="ProtNLM"/>
    </source>
</evidence>
<proteinExistence type="predicted"/>
<keyword evidence="1" id="KW-0732">Signal</keyword>
<gene>
    <name evidence="2" type="ORF">SAMN05444420_1091</name>
</gene>
<feature type="non-terminal residue" evidence="2">
    <location>
        <position position="2690"/>
    </location>
</feature>
<sequence length="2690" mass="290405">MKKLNNYKRIWLIIMILSPFFSLVKAQTCDPNILKALEQTRVTYFDKVTTGEVGSLSIKYPIDGVTYTFTDQGGTSFSYTHSGGSNSVDVSVGVVNAERKFALKAQKGACVYQTSFIYKLTPVTTLGISVRVEHEWCNGAGALYYKIVGADTSKYNFYHRLQGGAYAGLPSPVGGVTTLTSGTYEVKAEPKSGSGAPAVAPVSGLQIKSLKQTVDYTLTDLPSKCTGQLPGLRVNVTSGSYPLLFSLYDNTGTTPLPGFYRQTSNVFTNVPPGNYKVKVEDFCAITGGDATVKGHVVPNTMIDFTETYLNTMQEYGCDYLSFSQLGVKGDNLRAAFEAGSLPFPFTLKFELKEPAPSTTVHTVSRTFNNQNDVSLFLYAHPYVTDLLLVKENLRGERIPKKAGQWEIKAIVSACGVNKTLTAKTVTFKSLFDDFAVYEGGASETTACHSTNIVLSNTTRMDMSIDIYVVVDQAPAGFKNEEAGFFKLTTSNPLLHNKYVKKIHYYGAANNAYPIVAPEFISQGDQFKFRVVDAECDPDRNSGELPLTITHPTNNEPTDLWIHNTQSCRGVTSTGAPYGTFLFSRTRGSEITEIKILSFDGNPSDLPFTLPYTLPISNRINSDTWALYDLPAGKYDISITNRCGNTKLWPNQKLFGETFSFTWSEGCTPSLAAVIGQPEGRAYQSYSVSYFVQHFENGEWKDVERINLNASALSTSYNKTFTETRLKEGKFRVLRKIKYGDNGKICDIVVSEKEYIGDLKNPTAIGAGCPNGKYHIAIIANGGTPPYTYEWVSTTPVGSTTPVPSGHPAQPNDNFFVDLTNTDPNTTYTFAVTDACGNRRTVDTSLAQIDTKAPEISPQAGRDAAYCVGEQVTLSIPNISGITVKWYRSDHPSTILGTGTTLTRTLTSDDFTVGNKYMIELEMPSRPDVASCISAAINNKYAYQFKSKNFVTPIPPTRKDITICAENNTTQDLTQLFQNIPTLPAGVTATIKDKAGVIYVPDNNTIPVGNMKGEYTFVYTLYEPCRKVIGTPVEATLTVNKAVNPATKQNVKICNPSITMDELKSLVLASSPEVAKLALDFKWYRNLIDAQNQQNELTTPISLNSGEKKTVYVRYSKLGYCSGVPKPVEVEREDTVAPKALTNPDCSVTTVRTLKALVDPVDSANVIIYKNGTELGDDILIDEYSPTMYTYSKRLFQCKPPAQALTFSFNERTAADPQQVGVCTFPGYQNAPTVKVADIKSKIQAQYVGKTIRIYQNNSELSAANATVYFTATDVYFTVEESGKCPSLQQKVTLQQAPFSVATLLPALSICEDTTIAELKAEIGAEGLSNVRIYSSSLATEESDDKFVVWGNPYYYRVVETGKCPSDLIPLTFTNKGNKTDATPRRFEVCIAQSATARVSDLKAIITGGDVRIFKRNNDNTWSAPLTDNEAVNENDAYFYTLRASGKCPSDKTPLILAITRKTTTPTAPADPKWCSGKKVSDLKTYITSKGVTGTIKIYESATATTELADNVVLENNKPYHFTTQDSAPQRCESDRVALTVTVYANPAITTQPAASSTPCKGAAVSLSVVATGDGTLTYQWFSNTVDSNTGGTAIANTNSNTYTPSTETAGETKYYYVKVTSDTGCTAAVSNTAKVVVKQPTAITSHPVDAPLYCMGDTPYPNPLSVAATGEGTLTYQWYASSSNSYSGTAIPGAIGFQYNYPTNQEGVTFYYVEVTGECGTVRSNIAGVGIRRYARFKSDGNLTASDNATYCKDATTVSKLTVRTEGSVNPLYQWYKAPDATSPGVAINNAWSNEYTPDVSQPGTYYYYVELKTRDCPGIATSARAKIVVTKPTAITTNLSTAEVSYCKDHTAPAALSVTAEGTGTLTYKWYEAPDATSPGTVIAGQTTNSYTPLVTTVGTKYYYVVVHSDCGTDVTSARAHITVTEPTAIDTNLSTTEKKYCKDQTSGVLDLLIKAKGTAPFTYKWYKAANATATGTLIRTENTNSDEDSYTPVVTTVGTAYYYVEVRSACGSDVTSARAQITVTEPTAIDTDLSTAEVKYCKDDTSVSPLLIKAKGTAPYTYKWYKADNATDAGQEVRTQTNSNSNEDSYTPVVTTVGTAYYYVKITGHCGAEVTSDRAKITVTKDTAIKTDGNLSTTEVKYCKNTTATALTVKVEGTAPYTYKWYKADNATDAGQEVRTQTNSNSNEDSYTPVVTTAGTAYYYVKITGHCGAEVTSDRTKITVTKDTAIKTDGNLSTTEVKYCKNTTATALTVKVEGTAPYTYKWYKADSATATGTLIRTENTNSDEDSYTPVVTTVGTAYYYVEVSSACGSEETSARAHITVQDITVQPTLTAVNLCQGATVADLKAQLALTLTGTLKVYATATDPADLADATLLNATTYYYTATETNKCESDRQAMAVTLVQAPTPQATYTYCVGTTVDTLWKAIDANDSDNSIRIYNVATGGTPLTRTDLLSTTTYYVAETASNGGVVTCETSRVATQVTIGSVANPIIATRPATCGQATVVKITNHVPGINYTITDSANVTVAGASVAADGTIGGITSAGTYKIKATQGTCVSGEETFTIAEALPVPETPTVMVTRPTCTAMSVAKVSNYTDYTHGETFAITDSNGTAIGAVDNTTGNITGLTTAGTYTLTITRGTCRAAAVDFDIADKLPTPAKPAITLTPASCTSPTVAKLTQVSGLTFWH</sequence>
<dbReference type="EMBL" id="FNND01000009">
    <property type="protein sequence ID" value="SDX11977.1"/>
    <property type="molecule type" value="Genomic_DNA"/>
</dbReference>
<reference evidence="2 3" key="1">
    <citation type="submission" date="2016-10" db="EMBL/GenBank/DDBJ databases">
        <authorList>
            <person name="Varghese N."/>
            <person name="Submissions S."/>
        </authorList>
    </citation>
    <scope>NUCLEOTIDE SEQUENCE [LARGE SCALE GENOMIC DNA]</scope>
    <source>
        <strain evidence="2 3">DSM 11449</strain>
    </source>
</reference>
<feature type="chain" id="PRO_5028862369" description="Gliding motility-associated C-terminal domain-containing protein" evidence="1">
    <location>
        <begin position="27"/>
        <end position="2690"/>
    </location>
</feature>
<keyword evidence="3" id="KW-1185">Reference proteome</keyword>
<name>A0A1H2Z3R7_9FLAO</name>
<accession>A0A1H2Z3R7</accession>